<keyword evidence="4 6" id="KW-1133">Transmembrane helix</keyword>
<organism evidence="7 8">
    <name type="scientific">Desulforamulus reducens (strain ATCC BAA-1160 / DSM 100696 / MI-1)</name>
    <name type="common">Desulfotomaculum reducens</name>
    <dbReference type="NCBI Taxonomy" id="349161"/>
    <lineage>
        <taxon>Bacteria</taxon>
        <taxon>Bacillati</taxon>
        <taxon>Bacillota</taxon>
        <taxon>Clostridia</taxon>
        <taxon>Eubacteriales</taxon>
        <taxon>Peptococcaceae</taxon>
        <taxon>Desulforamulus</taxon>
    </lineage>
</organism>
<dbReference type="PANTHER" id="PTHR30569">
    <property type="entry name" value="CYTOSINE TRANSPORTER CODB"/>
    <property type="match status" value="1"/>
</dbReference>
<evidence type="ECO:0000256" key="6">
    <source>
        <dbReference type="SAM" id="Phobius"/>
    </source>
</evidence>
<feature type="transmembrane region" description="Helical" evidence="6">
    <location>
        <begin position="335"/>
        <end position="357"/>
    </location>
</feature>
<feature type="transmembrane region" description="Helical" evidence="6">
    <location>
        <begin position="27"/>
        <end position="49"/>
    </location>
</feature>
<dbReference type="eggNOG" id="COG1457">
    <property type="taxonomic scope" value="Bacteria"/>
</dbReference>
<keyword evidence="8" id="KW-1185">Reference proteome</keyword>
<dbReference type="Gene3D" id="1.10.4160.10">
    <property type="entry name" value="Hydantoin permease"/>
    <property type="match status" value="1"/>
</dbReference>
<dbReference type="KEGG" id="drm:Dred_1545"/>
<proteinExistence type="inferred from homology"/>
<dbReference type="Pfam" id="PF02133">
    <property type="entry name" value="Transp_cyt_pur"/>
    <property type="match status" value="1"/>
</dbReference>
<evidence type="ECO:0000256" key="4">
    <source>
        <dbReference type="ARBA" id="ARBA00022989"/>
    </source>
</evidence>
<feature type="transmembrane region" description="Helical" evidence="6">
    <location>
        <begin position="378"/>
        <end position="399"/>
    </location>
</feature>
<dbReference type="InterPro" id="IPR001248">
    <property type="entry name" value="Pur-cyt_permease"/>
</dbReference>
<feature type="transmembrane region" description="Helical" evidence="6">
    <location>
        <begin position="260"/>
        <end position="281"/>
    </location>
</feature>
<name>A4J4S0_DESRM</name>
<reference evidence="7 8" key="1">
    <citation type="submission" date="2007-03" db="EMBL/GenBank/DDBJ databases">
        <title>Complete sequence of Desulfotomaculum reducens MI-1.</title>
        <authorList>
            <consortium name="US DOE Joint Genome Institute"/>
            <person name="Copeland A."/>
            <person name="Lucas S."/>
            <person name="Lapidus A."/>
            <person name="Barry K."/>
            <person name="Detter J.C."/>
            <person name="Glavina del Rio T."/>
            <person name="Hammon N."/>
            <person name="Israni S."/>
            <person name="Dalin E."/>
            <person name="Tice H."/>
            <person name="Pitluck S."/>
            <person name="Sims D."/>
            <person name="Brettin T."/>
            <person name="Bruce D."/>
            <person name="Han C."/>
            <person name="Tapia R."/>
            <person name="Schmutz J."/>
            <person name="Larimer F."/>
            <person name="Land M."/>
            <person name="Hauser L."/>
            <person name="Kyrpides N."/>
            <person name="Kim E."/>
            <person name="Tebo B.M."/>
            <person name="Richardson P."/>
        </authorList>
    </citation>
    <scope>NUCLEOTIDE SEQUENCE [LARGE SCALE GENOMIC DNA]</scope>
    <source>
        <strain evidence="7 8">MI-1</strain>
    </source>
</reference>
<feature type="transmembrane region" description="Helical" evidence="6">
    <location>
        <begin position="55"/>
        <end position="78"/>
    </location>
</feature>
<dbReference type="CDD" id="cd11484">
    <property type="entry name" value="SLC-NCS1sbd_CobB-like"/>
    <property type="match status" value="1"/>
</dbReference>
<evidence type="ECO:0000256" key="3">
    <source>
        <dbReference type="ARBA" id="ARBA00022692"/>
    </source>
</evidence>
<dbReference type="InterPro" id="IPR030191">
    <property type="entry name" value="CodB"/>
</dbReference>
<feature type="transmembrane region" description="Helical" evidence="6">
    <location>
        <begin position="90"/>
        <end position="113"/>
    </location>
</feature>
<feature type="transmembrane region" description="Helical" evidence="6">
    <location>
        <begin position="229"/>
        <end position="254"/>
    </location>
</feature>
<dbReference type="EMBL" id="CP000612">
    <property type="protein sequence ID" value="ABO50073.1"/>
    <property type="molecule type" value="Genomic_DNA"/>
</dbReference>
<dbReference type="GO" id="GO:0015209">
    <property type="term" value="F:cytosine transmembrane transporter activity"/>
    <property type="evidence" value="ECO:0007669"/>
    <property type="project" value="InterPro"/>
</dbReference>
<feature type="transmembrane region" description="Helical" evidence="6">
    <location>
        <begin position="133"/>
        <end position="152"/>
    </location>
</feature>
<keyword evidence="5 6" id="KW-0472">Membrane</keyword>
<protein>
    <submittedName>
        <fullName evidence="7">Permease for cytosine/purines, uracil, thiamine, allantoin</fullName>
    </submittedName>
</protein>
<dbReference type="Proteomes" id="UP000001556">
    <property type="component" value="Chromosome"/>
</dbReference>
<evidence type="ECO:0000256" key="2">
    <source>
        <dbReference type="ARBA" id="ARBA00008974"/>
    </source>
</evidence>
<dbReference type="AlphaFoldDB" id="A4J4S0"/>
<gene>
    <name evidence="7" type="ordered locus">Dred_1545</name>
</gene>
<dbReference type="PANTHER" id="PTHR30569:SF0">
    <property type="entry name" value="CYTOSINE PERMEASE"/>
    <property type="match status" value="1"/>
</dbReference>
<evidence type="ECO:0000256" key="5">
    <source>
        <dbReference type="ARBA" id="ARBA00023136"/>
    </source>
</evidence>
<comment type="similarity">
    <text evidence="2">Belongs to the purine-cytosine permease (2.A.39) family.</text>
</comment>
<dbReference type="STRING" id="349161.Dred_1545"/>
<feature type="transmembrane region" description="Helical" evidence="6">
    <location>
        <begin position="310"/>
        <end position="329"/>
    </location>
</feature>
<dbReference type="OrthoDB" id="9787279at2"/>
<keyword evidence="3 6" id="KW-0812">Transmembrane</keyword>
<feature type="transmembrane region" description="Helical" evidence="6">
    <location>
        <begin position="198"/>
        <end position="217"/>
    </location>
</feature>
<feature type="transmembrane region" description="Helical" evidence="6">
    <location>
        <begin position="159"/>
        <end position="178"/>
    </location>
</feature>
<dbReference type="HOGENOM" id="CLU_035711_0_0_9"/>
<dbReference type="RefSeq" id="WP_011877889.1">
    <property type="nucleotide sequence ID" value="NC_009253.1"/>
</dbReference>
<evidence type="ECO:0000313" key="7">
    <source>
        <dbReference type="EMBL" id="ABO50073.1"/>
    </source>
</evidence>
<evidence type="ECO:0000256" key="1">
    <source>
        <dbReference type="ARBA" id="ARBA00004141"/>
    </source>
</evidence>
<sequence length="441" mass="47364">MSNVHGGDDYSLSRVPMDARRPMWEVLVIRIGSLACVSQLMLGAALGYGMTFWGAFWATMVGSVLLQVVSYALGAAAAREGMSTSLLSRWAGFGKMGSSIIGGVIAIALMGWFGVQNSVFAEGLLKATGIFNIQIWAMITGLAVTIIVVFGFRLLSITANISVPLFILAVGFAMAHVLAGHDVGQLIHAKPAGEPLSFAVATTMVAGGFMIGAVITPDLSRFMRSEKDVFWMTLIGTFVGELGMNMMSVLMALAVRSSDIVTIMLSLAGWIGAAIVIFSTIKLNDINLYSSSLGITNMLNALFQWKVNRVAATWAIGIIGTVLSMIGIISYFVNFLVLLGVAVPPVAGIMFVDYYILKRNRRILDESRERNALPAECEIWNPVTMAAWILAFLVGYFVTDTGIPAINSLVVGGLGYYIGMKVYGLVSNQSIVEFTKTNETV</sequence>
<feature type="transmembrane region" description="Helical" evidence="6">
    <location>
        <begin position="405"/>
        <end position="426"/>
    </location>
</feature>
<dbReference type="GO" id="GO:0005886">
    <property type="term" value="C:plasma membrane"/>
    <property type="evidence" value="ECO:0007669"/>
    <property type="project" value="TreeGrafter"/>
</dbReference>
<comment type="subcellular location">
    <subcellularLocation>
        <location evidence="1">Membrane</location>
        <topology evidence="1">Multi-pass membrane protein</topology>
    </subcellularLocation>
</comment>
<accession>A4J4S0</accession>
<evidence type="ECO:0000313" key="8">
    <source>
        <dbReference type="Proteomes" id="UP000001556"/>
    </source>
</evidence>